<dbReference type="SMART" id="SM00382">
    <property type="entry name" value="AAA"/>
    <property type="match status" value="1"/>
</dbReference>
<dbReference type="EMBL" id="CP062008">
    <property type="protein sequence ID" value="QPG67413.1"/>
    <property type="molecule type" value="Genomic_DNA"/>
</dbReference>
<keyword evidence="1" id="KW-0813">Transport</keyword>
<protein>
    <submittedName>
        <fullName evidence="6">ABC transporter ATP-binding protein</fullName>
    </submittedName>
</protein>
<dbReference type="RefSeq" id="WP_082371253.1">
    <property type="nucleotide sequence ID" value="NZ_ANBS01000017.1"/>
</dbReference>
<keyword evidence="3 6" id="KW-0067">ATP-binding</keyword>
<evidence type="ECO:0000256" key="3">
    <source>
        <dbReference type="ARBA" id="ARBA00022840"/>
    </source>
</evidence>
<dbReference type="InterPro" id="IPR003593">
    <property type="entry name" value="AAA+_ATPase"/>
</dbReference>
<dbReference type="InterPro" id="IPR027417">
    <property type="entry name" value="P-loop_NTPase"/>
</dbReference>
<reference evidence="5 7" key="2">
    <citation type="journal article" date="2019" name="BMC Evol. Biol.">
        <title>Comparative genomics of Mycobacterium mucogenicum and Mycobacterium neoaurum clade members emphasizing tRNA and non-coding RNA.</title>
        <authorList>
            <person name="Behra P.R.K."/>
            <person name="Pettersson B.M.F."/>
            <person name="Das S."/>
            <person name="Dasgupta S."/>
            <person name="Kirsebom L.A."/>
        </authorList>
    </citation>
    <scope>NUCLEOTIDE SEQUENCE [LARGE SCALE GENOMIC DNA]</scope>
    <source>
        <strain evidence="5 7">DSM 44124</strain>
    </source>
</reference>
<dbReference type="PROSITE" id="PS50893">
    <property type="entry name" value="ABC_TRANSPORTER_2"/>
    <property type="match status" value="1"/>
</dbReference>
<dbReference type="GO" id="GO:0005524">
    <property type="term" value="F:ATP binding"/>
    <property type="evidence" value="ECO:0007669"/>
    <property type="project" value="UniProtKB-KW"/>
</dbReference>
<sequence length="282" mass="30293">MASDREQSLLTTAPIPEVLVPSPAHLIDTRNDVDARHLKAADQVSFHDVSMTYATGTTALSSVTLSVRRGEFVAIIGPSGCGKSTLLRLAAGLERPSAGLVATGTSSVGFIFQAATLMPWATVRKNASLLVELDGMPAGERTTRVDAALAAVGLEEFAEQLPKSLSGGMQMRVSLARALALEPELMLLDEPFGALDELTRQEMQLQLLDLCERRGLTSVFVTHSVSEAVLLADRVIVMSARPGRIAADVAVDLPHPRGPLLRFERQYTETVARISKLLREIA</sequence>
<dbReference type="InterPro" id="IPR050166">
    <property type="entry name" value="ABC_transporter_ATP-bind"/>
</dbReference>
<keyword evidence="2" id="KW-0547">Nucleotide-binding</keyword>
<dbReference type="KEGG" id="mmuc:C1S78_017820"/>
<dbReference type="PANTHER" id="PTHR42788">
    <property type="entry name" value="TAURINE IMPORT ATP-BINDING PROTEIN-RELATED"/>
    <property type="match status" value="1"/>
</dbReference>
<dbReference type="Gene3D" id="3.40.50.300">
    <property type="entry name" value="P-loop containing nucleotide triphosphate hydrolases"/>
    <property type="match status" value="1"/>
</dbReference>
<proteinExistence type="predicted"/>
<gene>
    <name evidence="5" type="ORF">C1S78_017820</name>
    <name evidence="6" type="ORF">C1S78_17770</name>
</gene>
<evidence type="ECO:0000313" key="6">
    <source>
        <dbReference type="EMBL" id="TLH53956.1"/>
    </source>
</evidence>
<dbReference type="CDD" id="cd03293">
    <property type="entry name" value="ABC_NrtD_SsuB_transporters"/>
    <property type="match status" value="1"/>
</dbReference>
<dbReference type="AlphaFoldDB" id="A0A8H2PGT3"/>
<dbReference type="Pfam" id="PF00005">
    <property type="entry name" value="ABC_tran"/>
    <property type="match status" value="1"/>
</dbReference>
<name>A0A8H2PGT3_MYCMU</name>
<dbReference type="Proteomes" id="UP000309231">
    <property type="component" value="Chromosome"/>
</dbReference>
<organism evidence="6">
    <name type="scientific">Mycolicibacterium mucogenicum DSM 44124</name>
    <dbReference type="NCBI Taxonomy" id="1226753"/>
    <lineage>
        <taxon>Bacteria</taxon>
        <taxon>Bacillati</taxon>
        <taxon>Actinomycetota</taxon>
        <taxon>Actinomycetes</taxon>
        <taxon>Mycobacteriales</taxon>
        <taxon>Mycobacteriaceae</taxon>
        <taxon>Mycolicibacterium</taxon>
    </lineage>
</organism>
<dbReference type="InterPro" id="IPR003439">
    <property type="entry name" value="ABC_transporter-like_ATP-bd"/>
</dbReference>
<accession>A0A8H2PGT3</accession>
<dbReference type="GO" id="GO:0016887">
    <property type="term" value="F:ATP hydrolysis activity"/>
    <property type="evidence" value="ECO:0007669"/>
    <property type="project" value="InterPro"/>
</dbReference>
<dbReference type="InterPro" id="IPR017871">
    <property type="entry name" value="ABC_transporter-like_CS"/>
</dbReference>
<keyword evidence="7" id="KW-1185">Reference proteome</keyword>
<evidence type="ECO:0000313" key="7">
    <source>
        <dbReference type="Proteomes" id="UP000309231"/>
    </source>
</evidence>
<evidence type="ECO:0000256" key="1">
    <source>
        <dbReference type="ARBA" id="ARBA00022448"/>
    </source>
</evidence>
<dbReference type="EMBL" id="POTL01000001">
    <property type="protein sequence ID" value="TLH53956.1"/>
    <property type="molecule type" value="Genomic_DNA"/>
</dbReference>
<evidence type="ECO:0000259" key="4">
    <source>
        <dbReference type="PROSITE" id="PS50893"/>
    </source>
</evidence>
<evidence type="ECO:0000313" key="5">
    <source>
        <dbReference type="EMBL" id="QPG67413.1"/>
    </source>
</evidence>
<dbReference type="PROSITE" id="PS00211">
    <property type="entry name" value="ABC_TRANSPORTER_1"/>
    <property type="match status" value="1"/>
</dbReference>
<evidence type="ECO:0000256" key="2">
    <source>
        <dbReference type="ARBA" id="ARBA00022741"/>
    </source>
</evidence>
<feature type="domain" description="ABC transporter" evidence="4">
    <location>
        <begin position="44"/>
        <end position="265"/>
    </location>
</feature>
<reference evidence="5 7" key="3">
    <citation type="journal article" date="2019" name="Sci. Rep.">
        <title>Insight into the biology of Mycobacterium mucogenicum and Mycobacterium neoaurum clade members.</title>
        <authorList>
            <person name="Behra P.R.K."/>
            <person name="Pettersson B.M.F."/>
            <person name="Ramesh M."/>
            <person name="Dasgupta S."/>
            <person name="Kirsebom L.A."/>
        </authorList>
    </citation>
    <scope>NUCLEOTIDE SEQUENCE [LARGE SCALE GENOMIC DNA]</scope>
    <source>
        <strain evidence="5 7">DSM 44124</strain>
    </source>
</reference>
<reference evidence="6" key="1">
    <citation type="submission" date="2018-01" db="EMBL/GenBank/DDBJ databases">
        <title>Comparative genomics of Mycobacterium mucogenicum and Mycobacterium neoaurum clade members emphasizing tRNA and non-coding RNA.</title>
        <authorList>
            <person name="Behra P.R.K."/>
            <person name="Pettersson B.M.F."/>
            <person name="Das S."/>
            <person name="Dasgupta S."/>
            <person name="Kirsebom L.A."/>
        </authorList>
    </citation>
    <scope>NUCLEOTIDE SEQUENCE</scope>
    <source>
        <strain evidence="6">DSM 44124</strain>
    </source>
</reference>
<dbReference type="PANTHER" id="PTHR42788:SF20">
    <property type="entry name" value="ABC TRANSPORTER ATP-BINDING PROTEIN"/>
    <property type="match status" value="1"/>
</dbReference>
<dbReference type="SUPFAM" id="SSF52540">
    <property type="entry name" value="P-loop containing nucleoside triphosphate hydrolases"/>
    <property type="match status" value="1"/>
</dbReference>
<dbReference type="GeneID" id="76726792"/>